<keyword evidence="1" id="KW-0812">Transmembrane</keyword>
<evidence type="ECO:0000313" key="2">
    <source>
        <dbReference type="EMBL" id="MBF6025804.1"/>
    </source>
</evidence>
<evidence type="ECO:0008006" key="4">
    <source>
        <dbReference type="Google" id="ProtNLM"/>
    </source>
</evidence>
<dbReference type="RefSeq" id="WP_194932408.1">
    <property type="nucleotide sequence ID" value="NZ_JADLZT010000011.1"/>
</dbReference>
<feature type="transmembrane region" description="Helical" evidence="1">
    <location>
        <begin position="109"/>
        <end position="132"/>
    </location>
</feature>
<feature type="transmembrane region" description="Helical" evidence="1">
    <location>
        <begin position="144"/>
        <end position="164"/>
    </location>
</feature>
<proteinExistence type="predicted"/>
<reference evidence="2 3" key="1">
    <citation type="submission" date="2020-11" db="EMBL/GenBank/DDBJ databases">
        <title>Draft Genome Sequence and Secondary Metabolite Biosynthetic Potential of the Lysobacter niastensis Type strain DSM 18481.</title>
        <authorList>
            <person name="Turrini P."/>
            <person name="Artuso I."/>
            <person name="Tescari M."/>
            <person name="Lugli G.A."/>
            <person name="Frangipani E."/>
            <person name="Ventura M."/>
            <person name="Visca P."/>
        </authorList>
    </citation>
    <scope>NUCLEOTIDE SEQUENCE [LARGE SCALE GENOMIC DNA]</scope>
    <source>
        <strain evidence="2 3">DSM 18481</strain>
    </source>
</reference>
<feature type="transmembrane region" description="Helical" evidence="1">
    <location>
        <begin position="21"/>
        <end position="46"/>
    </location>
</feature>
<protein>
    <recommendedName>
        <fullName evidence="4">DUF2569 domain-containing protein</fullName>
    </recommendedName>
</protein>
<name>A0ABS0BDM4_9GAMM</name>
<sequence length="172" mass="18886">MKASRILQADASSLPRSRLPLWAWLLFGGVLVGTLDLAFAAGFWWLRSGVAPIRIPQSIASWVLGREAALSGGIATAMLGMALYYYLTTAMVTGYHRLAQRHPLLLQRPLTMGALYGIALYALLFKVAVPLWSAAAPRPEPLEWTLACIVAYALLIGIPAALFARRWHERQS</sequence>
<evidence type="ECO:0000313" key="3">
    <source>
        <dbReference type="Proteomes" id="UP001429984"/>
    </source>
</evidence>
<evidence type="ECO:0000256" key="1">
    <source>
        <dbReference type="SAM" id="Phobius"/>
    </source>
</evidence>
<organism evidence="2 3">
    <name type="scientific">Lysobacter niastensis</name>
    <dbReference type="NCBI Taxonomy" id="380629"/>
    <lineage>
        <taxon>Bacteria</taxon>
        <taxon>Pseudomonadati</taxon>
        <taxon>Pseudomonadota</taxon>
        <taxon>Gammaproteobacteria</taxon>
        <taxon>Lysobacterales</taxon>
        <taxon>Lysobacteraceae</taxon>
        <taxon>Lysobacter</taxon>
    </lineage>
</organism>
<gene>
    <name evidence="2" type="ORF">IU514_17385</name>
</gene>
<keyword evidence="3" id="KW-1185">Reference proteome</keyword>
<feature type="transmembrane region" description="Helical" evidence="1">
    <location>
        <begin position="68"/>
        <end position="88"/>
    </location>
</feature>
<comment type="caution">
    <text evidence="2">The sequence shown here is derived from an EMBL/GenBank/DDBJ whole genome shotgun (WGS) entry which is preliminary data.</text>
</comment>
<keyword evidence="1" id="KW-0472">Membrane</keyword>
<accession>A0ABS0BDM4</accession>
<dbReference type="Proteomes" id="UP001429984">
    <property type="component" value="Unassembled WGS sequence"/>
</dbReference>
<keyword evidence="1" id="KW-1133">Transmembrane helix</keyword>
<dbReference type="EMBL" id="JADLZT010000011">
    <property type="protein sequence ID" value="MBF6025804.1"/>
    <property type="molecule type" value="Genomic_DNA"/>
</dbReference>